<evidence type="ECO:0000256" key="1">
    <source>
        <dbReference type="ARBA" id="ARBA00022741"/>
    </source>
</evidence>
<dbReference type="CDD" id="cd18787">
    <property type="entry name" value="SF2_C_DEAD"/>
    <property type="match status" value="1"/>
</dbReference>
<name>M1UNK7_CYAM1</name>
<keyword evidence="4 6" id="KW-0067">ATP-binding</keyword>
<dbReference type="InterPro" id="IPR014001">
    <property type="entry name" value="Helicase_ATP-bd"/>
</dbReference>
<proteinExistence type="inferred from homology"/>
<dbReference type="KEGG" id="cme:CYME_CMC036C"/>
<dbReference type="EMBL" id="AP006485">
    <property type="protein sequence ID" value="BAM78981.1"/>
    <property type="molecule type" value="Genomic_DNA"/>
</dbReference>
<dbReference type="OMA" id="IMIFTDT"/>
<keyword evidence="12" id="KW-1185">Reference proteome</keyword>
<evidence type="ECO:0000256" key="4">
    <source>
        <dbReference type="ARBA" id="ARBA00022840"/>
    </source>
</evidence>
<gene>
    <name evidence="11" type="ORF">CYME_CMC036C</name>
</gene>
<dbReference type="SMART" id="SM00487">
    <property type="entry name" value="DEXDc"/>
    <property type="match status" value="1"/>
</dbReference>
<dbReference type="GO" id="GO:0003724">
    <property type="term" value="F:RNA helicase activity"/>
    <property type="evidence" value="ECO:0007669"/>
    <property type="project" value="InterPro"/>
</dbReference>
<evidence type="ECO:0000313" key="11">
    <source>
        <dbReference type="EMBL" id="BAM78981.1"/>
    </source>
</evidence>
<dbReference type="PROSITE" id="PS51194">
    <property type="entry name" value="HELICASE_CTER"/>
    <property type="match status" value="1"/>
</dbReference>
<evidence type="ECO:0000259" key="9">
    <source>
        <dbReference type="PROSITE" id="PS51194"/>
    </source>
</evidence>
<sequence>MALDQTQTFAGLGLLPSLCEACQALRLQRPTPIQQACIPAVLNERYRVVIGAAETGSGKTAAFVLPILQLLVRDPCGPFAVILTPTRELAAQIAEQTLALGSRVGVRVETVVGGLDAVHQTTVLERERPHILVATPGRLAAFIRQQQAADQTLLPRRRPEGSQRCRYFCRLRFLVLDEADRLLEEGFAADLATLLGALPVTRRTLLFSATMSRQMERIQQLVVAETDGSQVFAFDANRGLTDQGIYATVASLKHYYLLVPAAIRDVYAAYVLLHVVGSGEDAVLKMLRRRRRQREARTADEDNDDADNDHVGRDETNGSMEATALGAHTRFPNGETDGSESRSSPTIESSSASMVLAMVFTASCAQCAIFASILDRLGLPVGALHGRLSQPERIAALQGFKSGRHRILVCTDLAARGLDIPKVHLVLNFDVPRDVSVYVHRVGRTARAGRPGKALSMVTQYDIALVQAIEATCGIRLAAWDGPGEATSDNRVMRILAPVLKARRIARLELLERGTITQAELSDLGNPPKLARPRTASKIITKLSHTR</sequence>
<protein>
    <submittedName>
        <fullName evidence="11">Similar to ATP-dependent RNA helicase</fullName>
    </submittedName>
</protein>
<keyword evidence="1 6" id="KW-0547">Nucleotide-binding</keyword>
<feature type="domain" description="DEAD-box RNA helicase Q" evidence="10">
    <location>
        <begin position="7"/>
        <end position="35"/>
    </location>
</feature>
<reference evidence="11 12" key="1">
    <citation type="journal article" date="2004" name="Nature">
        <title>Genome sequence of the ultrasmall unicellular red alga Cyanidioschyzon merolae 10D.</title>
        <authorList>
            <person name="Matsuzaki M."/>
            <person name="Misumi O."/>
            <person name="Shin-i T."/>
            <person name="Maruyama S."/>
            <person name="Takahara M."/>
            <person name="Miyagishima S."/>
            <person name="Mori T."/>
            <person name="Nishida K."/>
            <person name="Yagisawa F."/>
            <person name="Nishida K."/>
            <person name="Yoshida Y."/>
            <person name="Nishimura Y."/>
            <person name="Nakao S."/>
            <person name="Kobayashi T."/>
            <person name="Momoyama Y."/>
            <person name="Higashiyama T."/>
            <person name="Minoda A."/>
            <person name="Sano M."/>
            <person name="Nomoto H."/>
            <person name="Oishi K."/>
            <person name="Hayashi H."/>
            <person name="Ohta F."/>
            <person name="Nishizaka S."/>
            <person name="Haga S."/>
            <person name="Miura S."/>
            <person name="Morishita T."/>
            <person name="Kabeya Y."/>
            <person name="Terasawa K."/>
            <person name="Suzuki Y."/>
            <person name="Ishii Y."/>
            <person name="Asakawa S."/>
            <person name="Takano H."/>
            <person name="Ohta N."/>
            <person name="Kuroiwa H."/>
            <person name="Tanaka K."/>
            <person name="Shimizu N."/>
            <person name="Sugano S."/>
            <person name="Sato N."/>
            <person name="Nozaki H."/>
            <person name="Ogasawara N."/>
            <person name="Kohara Y."/>
            <person name="Kuroiwa T."/>
        </authorList>
    </citation>
    <scope>NUCLEOTIDE SEQUENCE [LARGE SCALE GENOMIC DNA]</scope>
    <source>
        <strain evidence="11 12">10D</strain>
    </source>
</reference>
<dbReference type="Proteomes" id="UP000007014">
    <property type="component" value="Chromosome 3"/>
</dbReference>
<dbReference type="Gramene" id="CMC036CT">
    <property type="protein sequence ID" value="CMC036CT"/>
    <property type="gene ID" value="CMC036C"/>
</dbReference>
<dbReference type="SUPFAM" id="SSF52540">
    <property type="entry name" value="P-loop containing nucleoside triphosphate hydrolases"/>
    <property type="match status" value="1"/>
</dbReference>
<dbReference type="eggNOG" id="KOG0330">
    <property type="taxonomic scope" value="Eukaryota"/>
</dbReference>
<dbReference type="InterPro" id="IPR011545">
    <property type="entry name" value="DEAD/DEAH_box_helicase_dom"/>
</dbReference>
<dbReference type="InterPro" id="IPR027417">
    <property type="entry name" value="P-loop_NTPase"/>
</dbReference>
<dbReference type="PROSITE" id="PS51192">
    <property type="entry name" value="HELICASE_ATP_BIND_1"/>
    <property type="match status" value="1"/>
</dbReference>
<organism evidence="11 12">
    <name type="scientific">Cyanidioschyzon merolae (strain NIES-3377 / 10D)</name>
    <name type="common">Unicellular red alga</name>
    <dbReference type="NCBI Taxonomy" id="280699"/>
    <lineage>
        <taxon>Eukaryota</taxon>
        <taxon>Rhodophyta</taxon>
        <taxon>Bangiophyceae</taxon>
        <taxon>Cyanidiales</taxon>
        <taxon>Cyanidiaceae</taxon>
        <taxon>Cyanidioschyzon</taxon>
    </lineage>
</organism>
<feature type="short sequence motif" description="Q motif" evidence="5">
    <location>
        <begin position="7"/>
        <end position="35"/>
    </location>
</feature>
<dbReference type="Pfam" id="PF00271">
    <property type="entry name" value="Helicase_C"/>
    <property type="match status" value="1"/>
</dbReference>
<feature type="domain" description="Helicase ATP-binding" evidence="8">
    <location>
        <begin position="40"/>
        <end position="229"/>
    </location>
</feature>
<evidence type="ECO:0000256" key="7">
    <source>
        <dbReference type="SAM" id="MobiDB-lite"/>
    </source>
</evidence>
<evidence type="ECO:0000313" key="12">
    <source>
        <dbReference type="Proteomes" id="UP000007014"/>
    </source>
</evidence>
<evidence type="ECO:0000256" key="5">
    <source>
        <dbReference type="PROSITE-ProRule" id="PRU00552"/>
    </source>
</evidence>
<dbReference type="GO" id="GO:0003676">
    <property type="term" value="F:nucleic acid binding"/>
    <property type="evidence" value="ECO:0007669"/>
    <property type="project" value="InterPro"/>
</dbReference>
<dbReference type="GO" id="GO:0005829">
    <property type="term" value="C:cytosol"/>
    <property type="evidence" value="ECO:0007669"/>
    <property type="project" value="TreeGrafter"/>
</dbReference>
<keyword evidence="2 6" id="KW-0378">Hydrolase</keyword>
<dbReference type="InterPro" id="IPR001650">
    <property type="entry name" value="Helicase_C-like"/>
</dbReference>
<dbReference type="InterPro" id="IPR050079">
    <property type="entry name" value="DEAD_box_RNA_helicase"/>
</dbReference>
<reference evidence="11 12" key="2">
    <citation type="journal article" date="2007" name="BMC Biol.">
        <title>A 100%-complete sequence reveals unusually simple genomic features in the hot-spring red alga Cyanidioschyzon merolae.</title>
        <authorList>
            <person name="Nozaki H."/>
            <person name="Takano H."/>
            <person name="Misumi O."/>
            <person name="Terasawa K."/>
            <person name="Matsuzaki M."/>
            <person name="Maruyama S."/>
            <person name="Nishida K."/>
            <person name="Yagisawa F."/>
            <person name="Yoshida Y."/>
            <person name="Fujiwara T."/>
            <person name="Takio S."/>
            <person name="Tamura K."/>
            <person name="Chung S.J."/>
            <person name="Nakamura S."/>
            <person name="Kuroiwa H."/>
            <person name="Tanaka K."/>
            <person name="Sato N."/>
            <person name="Kuroiwa T."/>
        </authorList>
    </citation>
    <scope>NUCLEOTIDE SEQUENCE [LARGE SCALE GENOMIC DNA]</scope>
    <source>
        <strain evidence="11 12">10D</strain>
    </source>
</reference>
<dbReference type="PROSITE" id="PS51195">
    <property type="entry name" value="Q_MOTIF"/>
    <property type="match status" value="1"/>
</dbReference>
<dbReference type="PROSITE" id="PS00039">
    <property type="entry name" value="DEAD_ATP_HELICASE"/>
    <property type="match status" value="1"/>
</dbReference>
<dbReference type="eggNOG" id="KOG0340">
    <property type="taxonomic scope" value="Eukaryota"/>
</dbReference>
<dbReference type="GO" id="GO:0016787">
    <property type="term" value="F:hydrolase activity"/>
    <property type="evidence" value="ECO:0007669"/>
    <property type="project" value="UniProtKB-KW"/>
</dbReference>
<evidence type="ECO:0000259" key="8">
    <source>
        <dbReference type="PROSITE" id="PS51192"/>
    </source>
</evidence>
<feature type="domain" description="Helicase C-terminal" evidence="9">
    <location>
        <begin position="348"/>
        <end position="493"/>
    </location>
</feature>
<dbReference type="HOGENOM" id="CLU_003041_1_1_1"/>
<feature type="region of interest" description="Disordered" evidence="7">
    <location>
        <begin position="293"/>
        <end position="347"/>
    </location>
</feature>
<dbReference type="PANTHER" id="PTHR47959:SF24">
    <property type="entry name" value="ATP-DEPENDENT RNA HELICASE"/>
    <property type="match status" value="1"/>
</dbReference>
<dbReference type="STRING" id="280699.M1UNK7"/>
<evidence type="ECO:0000256" key="2">
    <source>
        <dbReference type="ARBA" id="ARBA00022801"/>
    </source>
</evidence>
<comment type="similarity">
    <text evidence="6">Belongs to the DEAD box helicase family.</text>
</comment>
<dbReference type="InterPro" id="IPR014014">
    <property type="entry name" value="RNA_helicase_DEAD_Q_motif"/>
</dbReference>
<dbReference type="GeneID" id="16992420"/>
<keyword evidence="3 6" id="KW-0347">Helicase</keyword>
<dbReference type="RefSeq" id="XP_005535267.1">
    <property type="nucleotide sequence ID" value="XM_005535210.1"/>
</dbReference>
<dbReference type="SMART" id="SM00490">
    <property type="entry name" value="HELICc"/>
    <property type="match status" value="1"/>
</dbReference>
<accession>M1UNK7</accession>
<dbReference type="OrthoDB" id="10261904at2759"/>
<evidence type="ECO:0000256" key="6">
    <source>
        <dbReference type="RuleBase" id="RU000492"/>
    </source>
</evidence>
<evidence type="ECO:0000259" key="10">
    <source>
        <dbReference type="PROSITE" id="PS51195"/>
    </source>
</evidence>
<dbReference type="Pfam" id="PF00270">
    <property type="entry name" value="DEAD"/>
    <property type="match status" value="1"/>
</dbReference>
<dbReference type="InterPro" id="IPR000629">
    <property type="entry name" value="RNA-helicase_DEAD-box_CS"/>
</dbReference>
<dbReference type="PANTHER" id="PTHR47959">
    <property type="entry name" value="ATP-DEPENDENT RNA HELICASE RHLE-RELATED"/>
    <property type="match status" value="1"/>
</dbReference>
<dbReference type="Gene3D" id="3.40.50.300">
    <property type="entry name" value="P-loop containing nucleotide triphosphate hydrolases"/>
    <property type="match status" value="2"/>
</dbReference>
<dbReference type="GO" id="GO:0005524">
    <property type="term" value="F:ATP binding"/>
    <property type="evidence" value="ECO:0007669"/>
    <property type="project" value="UniProtKB-KW"/>
</dbReference>
<evidence type="ECO:0000256" key="3">
    <source>
        <dbReference type="ARBA" id="ARBA00022806"/>
    </source>
</evidence>
<dbReference type="AlphaFoldDB" id="M1UNK7"/>